<dbReference type="PANTHER" id="PTHR21020:SF0">
    <property type="entry name" value="ZINC FINGER PROTEIN 800"/>
    <property type="match status" value="1"/>
</dbReference>
<dbReference type="EMBL" id="JARQZJ010000093">
    <property type="protein sequence ID" value="KAK9884422.1"/>
    <property type="molecule type" value="Genomic_DNA"/>
</dbReference>
<accession>A0AAW1UVD2</accession>
<gene>
    <name evidence="4" type="ORF">WA026_007269</name>
</gene>
<keyword evidence="1" id="KW-0479">Metal-binding</keyword>
<evidence type="ECO:0000313" key="4">
    <source>
        <dbReference type="EMBL" id="KAK9884422.1"/>
    </source>
</evidence>
<feature type="compositionally biased region" description="Low complexity" evidence="2">
    <location>
        <begin position="518"/>
        <end position="538"/>
    </location>
</feature>
<evidence type="ECO:0000259" key="3">
    <source>
        <dbReference type="PROSITE" id="PS50157"/>
    </source>
</evidence>
<organism evidence="4 5">
    <name type="scientific">Henosepilachna vigintioctopunctata</name>
    <dbReference type="NCBI Taxonomy" id="420089"/>
    <lineage>
        <taxon>Eukaryota</taxon>
        <taxon>Metazoa</taxon>
        <taxon>Ecdysozoa</taxon>
        <taxon>Arthropoda</taxon>
        <taxon>Hexapoda</taxon>
        <taxon>Insecta</taxon>
        <taxon>Pterygota</taxon>
        <taxon>Neoptera</taxon>
        <taxon>Endopterygota</taxon>
        <taxon>Coleoptera</taxon>
        <taxon>Polyphaga</taxon>
        <taxon>Cucujiformia</taxon>
        <taxon>Coccinelloidea</taxon>
        <taxon>Coccinellidae</taxon>
        <taxon>Epilachninae</taxon>
        <taxon>Epilachnini</taxon>
        <taxon>Henosepilachna</taxon>
    </lineage>
</organism>
<feature type="domain" description="C2H2-type" evidence="3">
    <location>
        <begin position="732"/>
        <end position="754"/>
    </location>
</feature>
<keyword evidence="1" id="KW-0862">Zinc</keyword>
<feature type="domain" description="C2H2-type" evidence="3">
    <location>
        <begin position="68"/>
        <end position="95"/>
    </location>
</feature>
<name>A0AAW1UVD2_9CUCU</name>
<dbReference type="InterPro" id="IPR013087">
    <property type="entry name" value="Znf_C2H2_type"/>
</dbReference>
<feature type="domain" description="C2H2-type" evidence="3">
    <location>
        <begin position="252"/>
        <end position="280"/>
    </location>
</feature>
<dbReference type="AlphaFoldDB" id="A0AAW1UVD2"/>
<proteinExistence type="predicted"/>
<dbReference type="PANTHER" id="PTHR21020">
    <property type="entry name" value="ZINC FINGER PROTEIN 800"/>
    <property type="match status" value="1"/>
</dbReference>
<dbReference type="PROSITE" id="PS00028">
    <property type="entry name" value="ZINC_FINGER_C2H2_1"/>
    <property type="match status" value="3"/>
</dbReference>
<feature type="region of interest" description="Disordered" evidence="2">
    <location>
        <begin position="505"/>
        <end position="539"/>
    </location>
</feature>
<evidence type="ECO:0000313" key="5">
    <source>
        <dbReference type="Proteomes" id="UP001431783"/>
    </source>
</evidence>
<dbReference type="InterPro" id="IPR039149">
    <property type="entry name" value="ZNF800"/>
</dbReference>
<sequence length="982" mass="111981">MSSKTSKKLKKPLDLPLGKASLQKEVDLSHVQLPIETSVFGFKQVLSLFETATSEVKHYLTFECDLMYECRLCRTIFRSLANFILHKRKYCREKYTPVQDPAEKYRETNGIIIIQKDIEKANEIIFENNDSKNISGHNLNPIIEKLMKKQEHEKFVENLINENLSDNTKRNTRKSVENKNNILLEKIDTSDVAVFQTAAFSSKLGDTELMKTEVMEIHSIFDKDEAVIGSDGKVISFETSRRDEKCLSKYTLTCTECKEKFSTKKTLACHVKYKHNKSRLVYPCPLCKDTLANAWSVYRHLLKVHRKTPTQIRKYRNIIHNSATCKKIEDLTTKVRKETKEVTHKNDEENEWLDNIEGDNDLQMCGGCGKRFERKAALISHSVMCTKRIALCNSIKENSGRKKETDDWDNKSRETTFKTQAIGSAKRKPENLITYKPKTENESADRITENEQKKITTKEDISVKVQFGEQISDDTVTITSDNNKFNNSLGLNSVIHISEKAVEQTSAEDQLCHSGQAESPSTDSEESFSSKLSERSVSPCKGFENNQSLKFPNISRNLMNNTNSETDCKSNVIDICVNNNIPDENIEVIMTDEHYCPSVNYKSVIKNIIGDSDNKLTVNNVIDTKEITDFRESAVNASKFSRSRSIRESNNTDISTGKNVNTFSKSINVTKNHSADIIGTYKTKRKRDDQAKSEGEIKKLAMVPNDIDPSLTEIADEVFISRITPYADMPNLCCSLCSSQFSSLSHLLLHMSIHFSWYRYQCSKCSFMSYNKCDCESHVHKEHQIPFSQMQSTVLPIPTWKTATISDNVTDLQHTAQHKKSVYPKEDCIKTLNVEQNKIDLKFEPVKYGKANGKQNSTTTIVGYIDLTNEKDDKVQELTNANGDDSIIMEIDRDDNDSNSPIKSCGVSTSQNLYQISPDMSKQAILEVILGDEYKKNKYENINTSAPKTEYVRAPRNRVKSIKTSQKDFIYEMNIVRNKPLK</sequence>
<dbReference type="GO" id="GO:0008270">
    <property type="term" value="F:zinc ion binding"/>
    <property type="evidence" value="ECO:0007669"/>
    <property type="project" value="UniProtKB-KW"/>
</dbReference>
<comment type="caution">
    <text evidence="4">The sequence shown here is derived from an EMBL/GenBank/DDBJ whole genome shotgun (WGS) entry which is preliminary data.</text>
</comment>
<dbReference type="SMART" id="SM00355">
    <property type="entry name" value="ZnF_C2H2"/>
    <property type="match status" value="6"/>
</dbReference>
<reference evidence="4 5" key="1">
    <citation type="submission" date="2023-03" db="EMBL/GenBank/DDBJ databases">
        <title>Genome insight into feeding habits of ladybird beetles.</title>
        <authorList>
            <person name="Li H.-S."/>
            <person name="Huang Y.-H."/>
            <person name="Pang H."/>
        </authorList>
    </citation>
    <scope>NUCLEOTIDE SEQUENCE [LARGE SCALE GENOMIC DNA]</scope>
    <source>
        <strain evidence="4">SYSU_2023b</strain>
        <tissue evidence="4">Whole body</tissue>
    </source>
</reference>
<protein>
    <recommendedName>
        <fullName evidence="3">C2H2-type domain-containing protein</fullName>
    </recommendedName>
</protein>
<dbReference type="Gene3D" id="3.30.160.60">
    <property type="entry name" value="Classic Zinc Finger"/>
    <property type="match status" value="1"/>
</dbReference>
<dbReference type="PROSITE" id="PS50157">
    <property type="entry name" value="ZINC_FINGER_C2H2_2"/>
    <property type="match status" value="3"/>
</dbReference>
<keyword evidence="5" id="KW-1185">Reference proteome</keyword>
<keyword evidence="1" id="KW-0863">Zinc-finger</keyword>
<evidence type="ECO:0000256" key="2">
    <source>
        <dbReference type="SAM" id="MobiDB-lite"/>
    </source>
</evidence>
<evidence type="ECO:0000256" key="1">
    <source>
        <dbReference type="PROSITE-ProRule" id="PRU00042"/>
    </source>
</evidence>
<dbReference type="Proteomes" id="UP001431783">
    <property type="component" value="Unassembled WGS sequence"/>
</dbReference>